<evidence type="ECO:0000313" key="2">
    <source>
        <dbReference type="EMBL" id="EDT38325.1"/>
    </source>
</evidence>
<feature type="domain" description="Transposase IS4-like" evidence="1">
    <location>
        <begin position="22"/>
        <end position="83"/>
    </location>
</feature>
<dbReference type="EMBL" id="ABLK01000300">
    <property type="protein sequence ID" value="EDT38325.1"/>
    <property type="molecule type" value="Genomic_DNA"/>
</dbReference>
<dbReference type="AlphaFoldDB" id="B1TDN7"/>
<evidence type="ECO:0000313" key="3">
    <source>
        <dbReference type="Proteomes" id="UP000004814"/>
    </source>
</evidence>
<sequence length="114" mass="13179">MRSIAMVEATREIGDTVSVERRYYVSSLPPDAARIAHSVRSHWRIENSMHWVLDVAFGEDQCRVRVEHAAQNFAILRRITMNLLRKDTQTKAGLKIRRLKAATSDNYRAQLLGW</sequence>
<dbReference type="InterPro" id="IPR047647">
    <property type="entry name" value="ISAs1_transpos"/>
</dbReference>
<dbReference type="PATRIC" id="fig|396597.7.peg.1636"/>
<organism evidence="2 3">
    <name type="scientific">Burkholderia ambifaria MEX-5</name>
    <dbReference type="NCBI Taxonomy" id="396597"/>
    <lineage>
        <taxon>Bacteria</taxon>
        <taxon>Pseudomonadati</taxon>
        <taxon>Pseudomonadota</taxon>
        <taxon>Betaproteobacteria</taxon>
        <taxon>Burkholderiales</taxon>
        <taxon>Burkholderiaceae</taxon>
        <taxon>Burkholderia</taxon>
        <taxon>Burkholderia cepacia complex</taxon>
    </lineage>
</organism>
<name>B1TDN7_9BURK</name>
<dbReference type="PANTHER" id="PTHR30298:SF0">
    <property type="entry name" value="PROTEIN YBFL-RELATED"/>
    <property type="match status" value="1"/>
</dbReference>
<dbReference type="InterPro" id="IPR002559">
    <property type="entry name" value="Transposase_11"/>
</dbReference>
<dbReference type="InterPro" id="IPR051698">
    <property type="entry name" value="Transposase_11-like"/>
</dbReference>
<dbReference type="GO" id="GO:0006313">
    <property type="term" value="P:DNA transposition"/>
    <property type="evidence" value="ECO:0007669"/>
    <property type="project" value="InterPro"/>
</dbReference>
<dbReference type="Proteomes" id="UP000004814">
    <property type="component" value="Unassembled WGS sequence"/>
</dbReference>
<dbReference type="Pfam" id="PF01609">
    <property type="entry name" value="DDE_Tnp_1"/>
    <property type="match status" value="1"/>
</dbReference>
<dbReference type="GO" id="GO:0003677">
    <property type="term" value="F:DNA binding"/>
    <property type="evidence" value="ECO:0007669"/>
    <property type="project" value="InterPro"/>
</dbReference>
<comment type="caution">
    <text evidence="2">The sequence shown here is derived from an EMBL/GenBank/DDBJ whole genome shotgun (WGS) entry which is preliminary data.</text>
</comment>
<accession>B1TDN7</accession>
<gene>
    <name evidence="2" type="ORF">BamMEX5DRAFT_5903</name>
</gene>
<evidence type="ECO:0000259" key="1">
    <source>
        <dbReference type="Pfam" id="PF01609"/>
    </source>
</evidence>
<dbReference type="GO" id="GO:0004803">
    <property type="term" value="F:transposase activity"/>
    <property type="evidence" value="ECO:0007669"/>
    <property type="project" value="InterPro"/>
</dbReference>
<proteinExistence type="predicted"/>
<dbReference type="PANTHER" id="PTHR30298">
    <property type="entry name" value="H REPEAT-ASSOCIATED PREDICTED TRANSPOSASE"/>
    <property type="match status" value="1"/>
</dbReference>
<dbReference type="NCBIfam" id="NF033564">
    <property type="entry name" value="transpos_ISAs1"/>
    <property type="match status" value="1"/>
</dbReference>
<reference evidence="2 3" key="1">
    <citation type="submission" date="2008-03" db="EMBL/GenBank/DDBJ databases">
        <title>Sequencing of the draft genome and assembly of Burkholderia ambifaria MEX-5.</title>
        <authorList>
            <consortium name="US DOE Joint Genome Institute (JGI-PGF)"/>
            <person name="Copeland A."/>
            <person name="Lucas S."/>
            <person name="Lapidus A."/>
            <person name="Glavina del Rio T."/>
            <person name="Dalin E."/>
            <person name="Tice H."/>
            <person name="Bruce D."/>
            <person name="Goodwin L."/>
            <person name="Pitluck S."/>
            <person name="Larimer F."/>
            <person name="Land M.L."/>
            <person name="Hauser L."/>
            <person name="Tiedje J."/>
            <person name="Richardson P."/>
        </authorList>
    </citation>
    <scope>NUCLEOTIDE SEQUENCE [LARGE SCALE GENOMIC DNA]</scope>
    <source>
        <strain evidence="2 3">MEX-5</strain>
    </source>
</reference>
<protein>
    <submittedName>
        <fullName evidence="2">Putative transposase</fullName>
    </submittedName>
</protein>